<comment type="caution">
    <text evidence="4">The sequence shown here is derived from an EMBL/GenBank/DDBJ whole genome shotgun (WGS) entry which is preliminary data.</text>
</comment>
<dbReference type="Proteomes" id="UP000241764">
    <property type="component" value="Unassembled WGS sequence"/>
</dbReference>
<dbReference type="AlphaFoldDB" id="A0A2P7BCB9"/>
<name>A0A2P7BCB9_9HYPH</name>
<evidence type="ECO:0000256" key="2">
    <source>
        <dbReference type="SAM" id="SignalP"/>
    </source>
</evidence>
<feature type="chain" id="PRO_5015143603" evidence="2">
    <location>
        <begin position="25"/>
        <end position="279"/>
    </location>
</feature>
<dbReference type="InterPro" id="IPR001638">
    <property type="entry name" value="Solute-binding_3/MltF_N"/>
</dbReference>
<keyword evidence="1 2" id="KW-0732">Signal</keyword>
<dbReference type="SMART" id="SM00062">
    <property type="entry name" value="PBPb"/>
    <property type="match status" value="1"/>
</dbReference>
<dbReference type="RefSeq" id="WP_106664503.1">
    <property type="nucleotide sequence ID" value="NZ_PGGM01000005.1"/>
</dbReference>
<evidence type="ECO:0000256" key="1">
    <source>
        <dbReference type="ARBA" id="ARBA00022729"/>
    </source>
</evidence>
<dbReference type="SUPFAM" id="SSF53850">
    <property type="entry name" value="Periplasmic binding protein-like II"/>
    <property type="match status" value="1"/>
</dbReference>
<reference evidence="5" key="1">
    <citation type="submission" date="2017-11" db="EMBL/GenBank/DDBJ databases">
        <authorList>
            <person name="Kuznetsova I."/>
            <person name="Sazanova A."/>
            <person name="Chirak E."/>
            <person name="Safronova V."/>
            <person name="Willems A."/>
        </authorList>
    </citation>
    <scope>NUCLEOTIDE SEQUENCE [LARGE SCALE GENOMIC DNA]</scope>
    <source>
        <strain evidence="5">CCBAU 03422</strain>
    </source>
</reference>
<evidence type="ECO:0000313" key="4">
    <source>
        <dbReference type="EMBL" id="PSH64114.1"/>
    </source>
</evidence>
<keyword evidence="5" id="KW-1185">Reference proteome</keyword>
<feature type="domain" description="Solute-binding protein family 3/N-terminal" evidence="3">
    <location>
        <begin position="47"/>
        <end position="277"/>
    </location>
</feature>
<organism evidence="4 5">
    <name type="scientific">Phyllobacterium sophorae</name>
    <dbReference type="NCBI Taxonomy" id="1520277"/>
    <lineage>
        <taxon>Bacteria</taxon>
        <taxon>Pseudomonadati</taxon>
        <taxon>Pseudomonadota</taxon>
        <taxon>Alphaproteobacteria</taxon>
        <taxon>Hyphomicrobiales</taxon>
        <taxon>Phyllobacteriaceae</taxon>
        <taxon>Phyllobacterium</taxon>
    </lineage>
</organism>
<sequence>MHIRTIASLTLGLFVTALLQVADASDFPHYWDGREHVSKPDLSAVERIRFVTTVDYPPFNFVDGTGRISGFNVDLVRAICAELEVTPICQIEARPWNELQPTLENGEAEAIIAGLKPTTALRGKFAFTAPYLRLPARFMTLKQTVLREPLADALNEKTVGVIAGSVHQAIFADYFPKGHWVGYPSRDLLFKDLQAKKIDAVFGDGSDLSFWIGSPGAKNCCVFTGGPYIAPHFLGDGMMIATTLENRELVDAFNFALKAMEEKGTISELYLRYFPVDFY</sequence>
<dbReference type="PANTHER" id="PTHR35936">
    <property type="entry name" value="MEMBRANE-BOUND LYTIC MUREIN TRANSGLYCOSYLASE F"/>
    <property type="match status" value="1"/>
</dbReference>
<accession>A0A2P7BCB9</accession>
<feature type="signal peptide" evidence="2">
    <location>
        <begin position="1"/>
        <end position="24"/>
    </location>
</feature>
<dbReference type="Gene3D" id="3.40.190.10">
    <property type="entry name" value="Periplasmic binding protein-like II"/>
    <property type="match status" value="2"/>
</dbReference>
<gene>
    <name evidence="4" type="ORF">CU103_13805</name>
</gene>
<protein>
    <submittedName>
        <fullName evidence="4">Amino acid ABC transporter</fullName>
    </submittedName>
</protein>
<dbReference type="PANTHER" id="PTHR35936:SF35">
    <property type="entry name" value="L-CYSTINE-BINDING PROTEIN TCYJ"/>
    <property type="match status" value="1"/>
</dbReference>
<dbReference type="OrthoDB" id="9796586at2"/>
<evidence type="ECO:0000259" key="3">
    <source>
        <dbReference type="SMART" id="SM00062"/>
    </source>
</evidence>
<dbReference type="Pfam" id="PF00497">
    <property type="entry name" value="SBP_bac_3"/>
    <property type="match status" value="1"/>
</dbReference>
<proteinExistence type="predicted"/>
<evidence type="ECO:0000313" key="5">
    <source>
        <dbReference type="Proteomes" id="UP000241764"/>
    </source>
</evidence>
<dbReference type="EMBL" id="PGGM01000005">
    <property type="protein sequence ID" value="PSH64114.1"/>
    <property type="molecule type" value="Genomic_DNA"/>
</dbReference>